<evidence type="ECO:0000313" key="2">
    <source>
        <dbReference type="EMBL" id="AHD24729.1"/>
    </source>
</evidence>
<sequence length="87" mass="9692">MQLIFVLIGLVAIVPLICNGNKVEKVEKKVKLLNEFEDLKEEEVKITCPATDKRYCGKSGKPCVTCTTQYKVVSNQCKFNGHACRAS</sequence>
<protein>
    <submittedName>
        <fullName evidence="2">X1.C3.3</fullName>
    </submittedName>
</protein>
<accession>V9XRS6</accession>
<feature type="signal peptide" evidence="1">
    <location>
        <begin position="1"/>
        <end position="20"/>
    </location>
</feature>
<feature type="chain" id="PRO_5004784431" evidence="1">
    <location>
        <begin position="21"/>
        <end position="87"/>
    </location>
</feature>
<dbReference type="AlphaFoldDB" id="V9XRS6"/>
<organism evidence="2">
    <name type="scientific">Schmidtea mediterranea</name>
    <name type="common">Freshwater planarian flatworm</name>
    <dbReference type="NCBI Taxonomy" id="79327"/>
    <lineage>
        <taxon>Eukaryota</taxon>
        <taxon>Metazoa</taxon>
        <taxon>Spiralia</taxon>
        <taxon>Lophotrochozoa</taxon>
        <taxon>Platyhelminthes</taxon>
        <taxon>Rhabditophora</taxon>
        <taxon>Seriata</taxon>
        <taxon>Tricladida</taxon>
        <taxon>Continenticola</taxon>
        <taxon>Geoplanoidea</taxon>
        <taxon>Dugesiidae</taxon>
        <taxon>Schmidtea</taxon>
    </lineage>
</organism>
<dbReference type="EMBL" id="KF730672">
    <property type="protein sequence ID" value="AHD24729.1"/>
    <property type="molecule type" value="mRNA"/>
</dbReference>
<name>V9XRS6_SCHMD</name>
<evidence type="ECO:0000256" key="1">
    <source>
        <dbReference type="SAM" id="SignalP"/>
    </source>
</evidence>
<reference evidence="2" key="1">
    <citation type="submission" date="2013-10" db="EMBL/GenBank/DDBJ databases">
        <title>Expression cloning of novel planarian secreted proteins by a yeast-based Signal Sequence Trap screen.</title>
        <authorList>
            <person name="Rossi A."/>
        </authorList>
    </citation>
    <scope>NUCLEOTIDE SEQUENCE</scope>
</reference>
<proteinExistence type="evidence at transcript level"/>
<keyword evidence="1" id="KW-0732">Signal</keyword>